<keyword evidence="1" id="KW-0479">Metal-binding</keyword>
<feature type="compositionally biased region" description="Polar residues" evidence="7">
    <location>
        <begin position="58"/>
        <end position="67"/>
    </location>
</feature>
<gene>
    <name evidence="9" type="ORF">BGAL_0113g00040</name>
</gene>
<sequence length="377" mass="42414">MKQSTPERKNARGTGSRSRTGCITCKIRRVKCDETKPGCQRCQKFGRLCDGYDEPKSVSFQPQTNPRRISPRTETKQSPQTILVPKPLPLSFRITLLGEQEAVYFHIFQRETIDSLADGRKSPLWHGIVRHACLEEPSIFHCAIAIAALDRACKLRASNCSLDFEFHHRYALQQYGKVLKELQKVIARGDSCIRTTLISSLLIFCFQNFHGDVRFAINNVRTTIDLMYNWISSQTNIATHIGFSPAPHILEHEVVEAFARLDAHLVNWIGVSRSSCDVIPLVSPDSFDALPIPTIFTSLEEAKLSLDNIISRLFLDKVSGPIAPSLTNISQYATSEASEPPFAKELRSWTSAFQPVFDISQSRIGRDPKDHSEFIPA</sequence>
<evidence type="ECO:0000313" key="9">
    <source>
        <dbReference type="EMBL" id="THV51359.1"/>
    </source>
</evidence>
<evidence type="ECO:0000256" key="3">
    <source>
        <dbReference type="ARBA" id="ARBA00023015"/>
    </source>
</evidence>
<dbReference type="PANTHER" id="PTHR36206:SF4">
    <property type="entry name" value="HYPOTHETICAL CONSERVED PROTEIN (EUROFUNG)-RELATED"/>
    <property type="match status" value="1"/>
</dbReference>
<dbReference type="SMART" id="SM00066">
    <property type="entry name" value="GAL4"/>
    <property type="match status" value="1"/>
</dbReference>
<evidence type="ECO:0000259" key="8">
    <source>
        <dbReference type="PROSITE" id="PS50048"/>
    </source>
</evidence>
<reference evidence="9 10" key="1">
    <citation type="submission" date="2017-12" db="EMBL/GenBank/DDBJ databases">
        <title>Comparative genomics of Botrytis spp.</title>
        <authorList>
            <person name="Valero-Jimenez C.A."/>
            <person name="Tapia P."/>
            <person name="Veloso J."/>
            <person name="Silva-Moreno E."/>
            <person name="Staats M."/>
            <person name="Valdes J.H."/>
            <person name="Van Kan J.A.L."/>
        </authorList>
    </citation>
    <scope>NUCLEOTIDE SEQUENCE [LARGE SCALE GENOMIC DNA]</scope>
    <source>
        <strain evidence="9 10">MUCL435</strain>
    </source>
</reference>
<evidence type="ECO:0000256" key="1">
    <source>
        <dbReference type="ARBA" id="ARBA00022723"/>
    </source>
</evidence>
<dbReference type="InterPro" id="IPR001138">
    <property type="entry name" value="Zn2Cys6_DnaBD"/>
</dbReference>
<proteinExistence type="predicted"/>
<name>A0A4S8RAL1_9HELO</name>
<dbReference type="SUPFAM" id="SSF57701">
    <property type="entry name" value="Zn2/Cys6 DNA-binding domain"/>
    <property type="match status" value="1"/>
</dbReference>
<dbReference type="Gene3D" id="4.10.240.10">
    <property type="entry name" value="Zn(2)-C6 fungal-type DNA-binding domain"/>
    <property type="match status" value="1"/>
</dbReference>
<keyword evidence="2" id="KW-0862">Zinc</keyword>
<dbReference type="InterPro" id="IPR052360">
    <property type="entry name" value="Transcr_Regulatory_Proteins"/>
</dbReference>
<accession>A0A4S8RAL1</accession>
<keyword evidence="10" id="KW-1185">Reference proteome</keyword>
<dbReference type="InterPro" id="IPR036864">
    <property type="entry name" value="Zn2-C6_fun-type_DNA-bd_sf"/>
</dbReference>
<dbReference type="AlphaFoldDB" id="A0A4S8RAL1"/>
<keyword evidence="4" id="KW-0238">DNA-binding</keyword>
<dbReference type="GO" id="GO:0008270">
    <property type="term" value="F:zinc ion binding"/>
    <property type="evidence" value="ECO:0007669"/>
    <property type="project" value="InterPro"/>
</dbReference>
<dbReference type="Pfam" id="PF11951">
    <property type="entry name" value="Fungal_trans_2"/>
    <property type="match status" value="1"/>
</dbReference>
<dbReference type="PROSITE" id="PS50048">
    <property type="entry name" value="ZN2_CY6_FUNGAL_2"/>
    <property type="match status" value="1"/>
</dbReference>
<comment type="caution">
    <text evidence="9">The sequence shown here is derived from an EMBL/GenBank/DDBJ whole genome shotgun (WGS) entry which is preliminary data.</text>
</comment>
<dbReference type="GO" id="GO:0000981">
    <property type="term" value="F:DNA-binding transcription factor activity, RNA polymerase II-specific"/>
    <property type="evidence" value="ECO:0007669"/>
    <property type="project" value="InterPro"/>
</dbReference>
<dbReference type="CDD" id="cd00067">
    <property type="entry name" value="GAL4"/>
    <property type="match status" value="1"/>
</dbReference>
<dbReference type="OrthoDB" id="3172332at2759"/>
<dbReference type="Proteomes" id="UP000308671">
    <property type="component" value="Unassembled WGS sequence"/>
</dbReference>
<evidence type="ECO:0000256" key="6">
    <source>
        <dbReference type="ARBA" id="ARBA00023242"/>
    </source>
</evidence>
<feature type="region of interest" description="Disordered" evidence="7">
    <location>
        <begin position="57"/>
        <end position="80"/>
    </location>
</feature>
<dbReference type="PANTHER" id="PTHR36206">
    <property type="entry name" value="ASPERCRYPTIN BIOSYNTHESIS CLUSTER-SPECIFIC TRANSCRIPTION REGULATOR ATNN-RELATED"/>
    <property type="match status" value="1"/>
</dbReference>
<feature type="domain" description="Zn(2)-C6 fungal-type" evidence="8">
    <location>
        <begin position="21"/>
        <end position="49"/>
    </location>
</feature>
<evidence type="ECO:0000313" key="10">
    <source>
        <dbReference type="Proteomes" id="UP000308671"/>
    </source>
</evidence>
<keyword evidence="3" id="KW-0805">Transcription regulation</keyword>
<dbReference type="EMBL" id="PQXL01000113">
    <property type="protein sequence ID" value="THV51359.1"/>
    <property type="molecule type" value="Genomic_DNA"/>
</dbReference>
<dbReference type="InterPro" id="IPR021858">
    <property type="entry name" value="Fun_TF"/>
</dbReference>
<organism evidence="9 10">
    <name type="scientific">Botrytis galanthina</name>
    <dbReference type="NCBI Taxonomy" id="278940"/>
    <lineage>
        <taxon>Eukaryota</taxon>
        <taxon>Fungi</taxon>
        <taxon>Dikarya</taxon>
        <taxon>Ascomycota</taxon>
        <taxon>Pezizomycotina</taxon>
        <taxon>Leotiomycetes</taxon>
        <taxon>Helotiales</taxon>
        <taxon>Sclerotiniaceae</taxon>
        <taxon>Botrytis</taxon>
    </lineage>
</organism>
<evidence type="ECO:0000256" key="4">
    <source>
        <dbReference type="ARBA" id="ARBA00023125"/>
    </source>
</evidence>
<evidence type="ECO:0000256" key="7">
    <source>
        <dbReference type="SAM" id="MobiDB-lite"/>
    </source>
</evidence>
<dbReference type="Pfam" id="PF00172">
    <property type="entry name" value="Zn_clus"/>
    <property type="match status" value="1"/>
</dbReference>
<keyword evidence="6" id="KW-0539">Nucleus</keyword>
<evidence type="ECO:0000256" key="5">
    <source>
        <dbReference type="ARBA" id="ARBA00023163"/>
    </source>
</evidence>
<dbReference type="PROSITE" id="PS00463">
    <property type="entry name" value="ZN2_CY6_FUNGAL_1"/>
    <property type="match status" value="1"/>
</dbReference>
<dbReference type="GO" id="GO:0003677">
    <property type="term" value="F:DNA binding"/>
    <property type="evidence" value="ECO:0007669"/>
    <property type="project" value="UniProtKB-KW"/>
</dbReference>
<evidence type="ECO:0000256" key="2">
    <source>
        <dbReference type="ARBA" id="ARBA00022833"/>
    </source>
</evidence>
<keyword evidence="5" id="KW-0804">Transcription</keyword>
<protein>
    <recommendedName>
        <fullName evidence="8">Zn(2)-C6 fungal-type domain-containing protein</fullName>
    </recommendedName>
</protein>